<accession>A0A0F9B6S3</accession>
<dbReference type="AlphaFoldDB" id="A0A0F9B6S3"/>
<comment type="caution">
    <text evidence="1">The sequence shown here is derived from an EMBL/GenBank/DDBJ whole genome shotgun (WGS) entry which is preliminary data.</text>
</comment>
<gene>
    <name evidence="1" type="ORF">LCGC14_2825720</name>
</gene>
<evidence type="ECO:0000313" key="1">
    <source>
        <dbReference type="EMBL" id="KKK80216.1"/>
    </source>
</evidence>
<feature type="non-terminal residue" evidence="1">
    <location>
        <position position="195"/>
    </location>
</feature>
<name>A0A0F9B6S3_9ZZZZ</name>
<reference evidence="1" key="1">
    <citation type="journal article" date="2015" name="Nature">
        <title>Complex archaea that bridge the gap between prokaryotes and eukaryotes.</title>
        <authorList>
            <person name="Spang A."/>
            <person name="Saw J.H."/>
            <person name="Jorgensen S.L."/>
            <person name="Zaremba-Niedzwiedzka K."/>
            <person name="Martijn J."/>
            <person name="Lind A.E."/>
            <person name="van Eijk R."/>
            <person name="Schleper C."/>
            <person name="Guy L."/>
            <person name="Ettema T.J."/>
        </authorList>
    </citation>
    <scope>NUCLEOTIDE SEQUENCE</scope>
</reference>
<dbReference type="EMBL" id="LAZR01053684">
    <property type="protein sequence ID" value="KKK80216.1"/>
    <property type="molecule type" value="Genomic_DNA"/>
</dbReference>
<protein>
    <submittedName>
        <fullName evidence="1">Uncharacterized protein</fullName>
    </submittedName>
</protein>
<sequence>MKWSDVTADERYIGASSKDQLQIRTDWYENVIKADVRYKPMDDYKIKKALFGFGEEIKEWKPTVMERLFMSETVERDESPIEQWAREGFPLSISDEPPRKIKSKVPKPLMDVVRKYNEWYKSPESNAFHALEDTINVGIIAAGVTVLGAQALGALAQSPMGIKVAQKVTGSPLFQKMMGVQVSPQEVTSTLRKAA</sequence>
<organism evidence="1">
    <name type="scientific">marine sediment metagenome</name>
    <dbReference type="NCBI Taxonomy" id="412755"/>
    <lineage>
        <taxon>unclassified sequences</taxon>
        <taxon>metagenomes</taxon>
        <taxon>ecological metagenomes</taxon>
    </lineage>
</organism>
<proteinExistence type="predicted"/>